<dbReference type="STRING" id="945553.A0A0D2QCM5"/>
<dbReference type="AlphaFoldDB" id="A0A0D2QCM5"/>
<dbReference type="Pfam" id="PF24803">
    <property type="entry name" value="DUF7704"/>
    <property type="match status" value="1"/>
</dbReference>
<dbReference type="InterPro" id="IPR056121">
    <property type="entry name" value="DUF7704"/>
</dbReference>
<keyword evidence="4" id="KW-1185">Reference proteome</keyword>
<reference evidence="4" key="1">
    <citation type="submission" date="2014-04" db="EMBL/GenBank/DDBJ databases">
        <title>Evolutionary Origins and Diversification of the Mycorrhizal Mutualists.</title>
        <authorList>
            <consortium name="DOE Joint Genome Institute"/>
            <consortium name="Mycorrhizal Genomics Consortium"/>
            <person name="Kohler A."/>
            <person name="Kuo A."/>
            <person name="Nagy L.G."/>
            <person name="Floudas D."/>
            <person name="Copeland A."/>
            <person name="Barry K.W."/>
            <person name="Cichocki N."/>
            <person name="Veneault-Fourrey C."/>
            <person name="LaButti K."/>
            <person name="Lindquist E.A."/>
            <person name="Lipzen A."/>
            <person name="Lundell T."/>
            <person name="Morin E."/>
            <person name="Murat C."/>
            <person name="Riley R."/>
            <person name="Ohm R."/>
            <person name="Sun H."/>
            <person name="Tunlid A."/>
            <person name="Henrissat B."/>
            <person name="Grigoriev I.V."/>
            <person name="Hibbett D.S."/>
            <person name="Martin F."/>
        </authorList>
    </citation>
    <scope>NUCLEOTIDE SEQUENCE [LARGE SCALE GENOMIC DNA]</scope>
    <source>
        <strain evidence="4">FD-334 SS-4</strain>
    </source>
</reference>
<dbReference type="PANTHER" id="PTHR37019:SF2">
    <property type="entry name" value="EXPERA DOMAIN-CONTAINING PROTEIN"/>
    <property type="match status" value="1"/>
</dbReference>
<keyword evidence="1" id="KW-1133">Transmembrane helix</keyword>
<keyword evidence="1" id="KW-0812">Transmembrane</keyword>
<dbReference type="Proteomes" id="UP000054270">
    <property type="component" value="Unassembled WGS sequence"/>
</dbReference>
<feature type="transmembrane region" description="Helical" evidence="1">
    <location>
        <begin position="96"/>
        <end position="117"/>
    </location>
</feature>
<dbReference type="EMBL" id="KN817519">
    <property type="protein sequence ID" value="KJA29380.1"/>
    <property type="molecule type" value="Genomic_DNA"/>
</dbReference>
<feature type="transmembrane region" description="Helical" evidence="1">
    <location>
        <begin position="57"/>
        <end position="75"/>
    </location>
</feature>
<dbReference type="PANTHER" id="PTHR37019">
    <property type="entry name" value="CHROMOSOME 1, WHOLE GENOME SHOTGUN SEQUENCE"/>
    <property type="match status" value="1"/>
</dbReference>
<dbReference type="OrthoDB" id="2937326at2759"/>
<evidence type="ECO:0000256" key="1">
    <source>
        <dbReference type="SAM" id="Phobius"/>
    </source>
</evidence>
<sequence length="172" mass="19562">MTQFDTLPGYYKFIFLYFEPISEVGPLIGSLMYGPSWFYNELTPSSEPPPTDLDPRAAIAIWQLSICYLLLFLIQSFGYRAVRDTLKNNLAGQERIMGVFLGSLAMADIVHLTLTFINLPQESKYSPSEWNTTTHGNLTVVFLLHVSRISWFLGVGRTRYYFGQSVRAQKTG</sequence>
<feature type="transmembrane region" description="Helical" evidence="1">
    <location>
        <begin position="137"/>
        <end position="155"/>
    </location>
</feature>
<accession>A0A0D2QCM5</accession>
<gene>
    <name evidence="3" type="ORF">HYPSUDRAFT_32802</name>
</gene>
<evidence type="ECO:0000313" key="3">
    <source>
        <dbReference type="EMBL" id="KJA29380.1"/>
    </source>
</evidence>
<keyword evidence="1" id="KW-0472">Membrane</keyword>
<dbReference type="OMA" id="TRICWFL"/>
<organism evidence="3 4">
    <name type="scientific">Hypholoma sublateritium (strain FD-334 SS-4)</name>
    <dbReference type="NCBI Taxonomy" id="945553"/>
    <lineage>
        <taxon>Eukaryota</taxon>
        <taxon>Fungi</taxon>
        <taxon>Dikarya</taxon>
        <taxon>Basidiomycota</taxon>
        <taxon>Agaricomycotina</taxon>
        <taxon>Agaricomycetes</taxon>
        <taxon>Agaricomycetidae</taxon>
        <taxon>Agaricales</taxon>
        <taxon>Agaricineae</taxon>
        <taxon>Strophariaceae</taxon>
        <taxon>Hypholoma</taxon>
    </lineage>
</organism>
<feature type="domain" description="DUF7704" evidence="2">
    <location>
        <begin position="6"/>
        <end position="156"/>
    </location>
</feature>
<evidence type="ECO:0000313" key="4">
    <source>
        <dbReference type="Proteomes" id="UP000054270"/>
    </source>
</evidence>
<proteinExistence type="predicted"/>
<name>A0A0D2QCM5_HYPSF</name>
<evidence type="ECO:0000259" key="2">
    <source>
        <dbReference type="Pfam" id="PF24803"/>
    </source>
</evidence>
<protein>
    <recommendedName>
        <fullName evidence="2">DUF7704 domain-containing protein</fullName>
    </recommendedName>
</protein>